<dbReference type="PIRSF" id="PIRSF000865">
    <property type="entry name" value="Lipoprotein_lipase_LIPH"/>
    <property type="match status" value="1"/>
</dbReference>
<evidence type="ECO:0000313" key="9">
    <source>
        <dbReference type="EMBL" id="KAL1497835.1"/>
    </source>
</evidence>
<feature type="active site" description="Charge relay system" evidence="5">
    <location>
        <position position="312"/>
    </location>
</feature>
<feature type="binding site" evidence="6">
    <location>
        <position position="239"/>
    </location>
    <ligand>
        <name>Ca(2+)</name>
        <dbReference type="ChEBI" id="CHEBI:29108"/>
    </ligand>
</feature>
<dbReference type="CDD" id="cd00707">
    <property type="entry name" value="Pancreat_lipase_like"/>
    <property type="match status" value="1"/>
</dbReference>
<evidence type="ECO:0000259" key="8">
    <source>
        <dbReference type="Pfam" id="PF00151"/>
    </source>
</evidence>
<dbReference type="PRINTS" id="PR00823">
    <property type="entry name" value="PANCLIPASE"/>
</dbReference>
<dbReference type="Proteomes" id="UP001566132">
    <property type="component" value="Unassembled WGS sequence"/>
</dbReference>
<protein>
    <recommendedName>
        <fullName evidence="8">Lipase domain-containing protein</fullName>
    </recommendedName>
</protein>
<dbReference type="EMBL" id="JBDJPC010000006">
    <property type="protein sequence ID" value="KAL1497835.1"/>
    <property type="molecule type" value="Genomic_DNA"/>
</dbReference>
<dbReference type="Pfam" id="PF00151">
    <property type="entry name" value="Lipase"/>
    <property type="match status" value="1"/>
</dbReference>
<sequence length="526" mass="58834">MVAVGPNNGSIIFHTLMYVLNQSILQDESSYSYYYMRIGKETNAKKCYGIYGCFELSSPWTSENRPVSLFPSELNEIEPNYFLYTRKIRNNPILINVNDFEYVENSGIQPNKPTYIITHGYIEGGSIQWIFEIGQDILDQEDANIIVVDWHGGSSPPYTQAVANTRLIGSMTAHLLHDIAQAANSKSLDHVYCIGHSLGAHLCGYVGYTLQDEFNLTLGRITGLDPAEPHFSKTGRPVRLDRSAAKYVDIIHTDASQFIRGNLGISESIGHVDYFPNGGTNQPGCDKGLAHFLNAENGSLLRGVKSYLGCNHLRAHQIFLDSIKPKCTYLTISCTSMQDFIAGKCWDCGVNGEKCIRFGYHGRKHYKKLYGNGMNQSLNQYFITGSEAPYCRGHYRITVKIADNKVSQEHGGEIGQLIFTLHSSSDGRGHKSAPVGFVSGFYVPGGFYVKVVATDEIKLIKAIELEWRYNSTLFNPLTWRFFSTPKIFLSKVTVESLESGQRLMVCPKEERPLINGISQLLIPSYC</sequence>
<comment type="caution">
    <text evidence="9">The sequence shown here is derived from an EMBL/GenBank/DDBJ whole genome shotgun (WGS) entry which is preliminary data.</text>
</comment>
<evidence type="ECO:0000256" key="7">
    <source>
        <dbReference type="RuleBase" id="RU004262"/>
    </source>
</evidence>
<dbReference type="InterPro" id="IPR016272">
    <property type="entry name" value="Lipase_LIPH"/>
</dbReference>
<keyword evidence="6" id="KW-0106">Calcium</keyword>
<proteinExistence type="inferred from homology"/>
<dbReference type="InterPro" id="IPR029058">
    <property type="entry name" value="AB_hydrolase_fold"/>
</dbReference>
<keyword evidence="6" id="KW-0479">Metal-binding</keyword>
<comment type="subcellular location">
    <subcellularLocation>
        <location evidence="1">Secreted</location>
    </subcellularLocation>
</comment>
<dbReference type="InterPro" id="IPR033906">
    <property type="entry name" value="Lipase_N"/>
</dbReference>
<reference evidence="9 10" key="1">
    <citation type="submission" date="2024-05" db="EMBL/GenBank/DDBJ databases">
        <title>Genetic variation in Jamaican populations of the coffee berry borer (Hypothenemus hampei).</title>
        <authorList>
            <person name="Errbii M."/>
            <person name="Myrie A."/>
        </authorList>
    </citation>
    <scope>NUCLEOTIDE SEQUENCE [LARGE SCALE GENOMIC DNA]</scope>
    <source>
        <strain evidence="9">JA-Hopewell-2020-01-JO</strain>
        <tissue evidence="9">Whole body</tissue>
    </source>
</reference>
<name>A0ABD1EQS6_HYPHA</name>
<dbReference type="InterPro" id="IPR000734">
    <property type="entry name" value="TAG_lipase"/>
</dbReference>
<organism evidence="9 10">
    <name type="scientific">Hypothenemus hampei</name>
    <name type="common">Coffee berry borer</name>
    <dbReference type="NCBI Taxonomy" id="57062"/>
    <lineage>
        <taxon>Eukaryota</taxon>
        <taxon>Metazoa</taxon>
        <taxon>Ecdysozoa</taxon>
        <taxon>Arthropoda</taxon>
        <taxon>Hexapoda</taxon>
        <taxon>Insecta</taxon>
        <taxon>Pterygota</taxon>
        <taxon>Neoptera</taxon>
        <taxon>Endopterygota</taxon>
        <taxon>Coleoptera</taxon>
        <taxon>Polyphaga</taxon>
        <taxon>Cucujiformia</taxon>
        <taxon>Curculionidae</taxon>
        <taxon>Scolytinae</taxon>
        <taxon>Hypothenemus</taxon>
    </lineage>
</organism>
<dbReference type="InterPro" id="IPR002331">
    <property type="entry name" value="Lipase_panc"/>
</dbReference>
<gene>
    <name evidence="9" type="ORF">ABEB36_008724</name>
</gene>
<evidence type="ECO:0000256" key="6">
    <source>
        <dbReference type="PIRSR" id="PIRSR000865-2"/>
    </source>
</evidence>
<keyword evidence="3" id="KW-0964">Secreted</keyword>
<evidence type="ECO:0000256" key="3">
    <source>
        <dbReference type="ARBA" id="ARBA00022525"/>
    </source>
</evidence>
<keyword evidence="10" id="KW-1185">Reference proteome</keyword>
<dbReference type="InterPro" id="IPR013818">
    <property type="entry name" value="Lipase"/>
</dbReference>
<evidence type="ECO:0000256" key="1">
    <source>
        <dbReference type="ARBA" id="ARBA00004613"/>
    </source>
</evidence>
<comment type="similarity">
    <text evidence="2 7">Belongs to the AB hydrolase superfamily. Lipase family.</text>
</comment>
<accession>A0ABD1EQS6</accession>
<dbReference type="PRINTS" id="PR00821">
    <property type="entry name" value="TAGLIPASE"/>
</dbReference>
<feature type="active site" description="Charge relay system" evidence="5">
    <location>
        <position position="225"/>
    </location>
</feature>
<dbReference type="AlphaFoldDB" id="A0ABD1EQS6"/>
<dbReference type="GO" id="GO:0005576">
    <property type="term" value="C:extracellular region"/>
    <property type="evidence" value="ECO:0007669"/>
    <property type="project" value="UniProtKB-SubCell"/>
</dbReference>
<dbReference type="Gene3D" id="3.40.50.1820">
    <property type="entry name" value="alpha/beta hydrolase"/>
    <property type="match status" value="1"/>
</dbReference>
<evidence type="ECO:0000256" key="5">
    <source>
        <dbReference type="PIRSR" id="PIRSR000865-1"/>
    </source>
</evidence>
<evidence type="ECO:0000313" key="10">
    <source>
        <dbReference type="Proteomes" id="UP001566132"/>
    </source>
</evidence>
<dbReference type="PANTHER" id="PTHR11610:SF185">
    <property type="entry name" value="LD47264P"/>
    <property type="match status" value="1"/>
</dbReference>
<feature type="active site" description="Nucleophile" evidence="5">
    <location>
        <position position="197"/>
    </location>
</feature>
<evidence type="ECO:0000256" key="4">
    <source>
        <dbReference type="ARBA" id="ARBA00023157"/>
    </source>
</evidence>
<keyword evidence="4" id="KW-1015">Disulfide bond</keyword>
<feature type="domain" description="Lipase" evidence="8">
    <location>
        <begin position="46"/>
        <end position="390"/>
    </location>
</feature>
<evidence type="ECO:0000256" key="2">
    <source>
        <dbReference type="ARBA" id="ARBA00010701"/>
    </source>
</evidence>
<feature type="binding site" evidence="6">
    <location>
        <position position="241"/>
    </location>
    <ligand>
        <name>Ca(2+)</name>
        <dbReference type="ChEBI" id="CHEBI:29108"/>
    </ligand>
</feature>
<dbReference type="PANTHER" id="PTHR11610">
    <property type="entry name" value="LIPASE"/>
    <property type="match status" value="1"/>
</dbReference>
<dbReference type="SUPFAM" id="SSF53474">
    <property type="entry name" value="alpha/beta-Hydrolases"/>
    <property type="match status" value="1"/>
</dbReference>